<evidence type="ECO:0000313" key="14">
    <source>
        <dbReference type="EMBL" id="ADD45842.1"/>
    </source>
</evidence>
<dbReference type="CDD" id="cd19753">
    <property type="entry name" value="Mb-like_oxidoreductase"/>
    <property type="match status" value="1"/>
</dbReference>
<comment type="cofactor">
    <cofactor evidence="1">
        <name>heme b</name>
        <dbReference type="ChEBI" id="CHEBI:60344"/>
    </cofactor>
</comment>
<dbReference type="InterPro" id="IPR008333">
    <property type="entry name" value="Cbr1-like_FAD-bd_dom"/>
</dbReference>
<dbReference type="InterPro" id="IPR039261">
    <property type="entry name" value="FNR_nucleotide-bd"/>
</dbReference>
<dbReference type="eggNOG" id="COG1017">
    <property type="taxonomic scope" value="Bacteria"/>
</dbReference>
<name>D3Q2U1_STANL</name>
<dbReference type="InterPro" id="IPR009050">
    <property type="entry name" value="Globin-like_sf"/>
</dbReference>
<evidence type="ECO:0000259" key="13">
    <source>
        <dbReference type="PROSITE" id="PS51384"/>
    </source>
</evidence>
<evidence type="ECO:0000259" key="12">
    <source>
        <dbReference type="PROSITE" id="PS01033"/>
    </source>
</evidence>
<dbReference type="GO" id="GO:0008941">
    <property type="term" value="F:nitric oxide dioxygenase NAD(P)H activity"/>
    <property type="evidence" value="ECO:0007669"/>
    <property type="project" value="UniProtKB-EC"/>
</dbReference>
<keyword evidence="11" id="KW-0408">Iron</keyword>
<dbReference type="Gene3D" id="2.40.30.10">
    <property type="entry name" value="Translation factors"/>
    <property type="match status" value="1"/>
</dbReference>
<dbReference type="AlphaFoldDB" id="D3Q2U1"/>
<dbReference type="Gene3D" id="1.10.490.10">
    <property type="entry name" value="Globins"/>
    <property type="match status" value="1"/>
</dbReference>
<evidence type="ECO:0000256" key="9">
    <source>
        <dbReference type="ARBA" id="ARBA00048649"/>
    </source>
</evidence>
<dbReference type="Pfam" id="PF00970">
    <property type="entry name" value="FAD_binding_6"/>
    <property type="match status" value="1"/>
</dbReference>
<sequence length="368" mass="40025">MVDADRLKANWELVASHGGQVPLFFYSTLFLTHPETRQLFPVSMAGQRDKLVRALGAVVSSVDDLDAVVPYLKQLGRDHRKFGAVRDHYPAVGAALLATLEHFSGPRWDQALAKDWGDAYGLVAQVMADAADAESSPAWWDADVVAHDRRDLETAVLTIKPRQPLPYRAGQSVTVTSPHRPRVWRHYSPANAPRPDGTIDLHVRMAEAGDVSTALVDLTAPGDVLRLGPPVGDGLRLDETSDRRLLLLAGGTGLAPLKAIVDQVASTRPRPVTLYWGARTTAQLYDLDQLRAMAARHDWFELSACVEEPARGLLTGNPVDLSVRHGHVVGSEVYVCGPTAMVVSARKVLVEAGVDTGSIHYETYGSQE</sequence>
<evidence type="ECO:0000256" key="8">
    <source>
        <dbReference type="ARBA" id="ARBA00023027"/>
    </source>
</evidence>
<dbReference type="InterPro" id="IPR017938">
    <property type="entry name" value="Riboflavin_synthase-like_b-brl"/>
</dbReference>
<comment type="catalytic activity">
    <reaction evidence="10">
        <text>2 nitric oxide + NADPH + 2 O2 = 2 nitrate + NADP(+) + H(+)</text>
        <dbReference type="Rhea" id="RHEA:19465"/>
        <dbReference type="ChEBI" id="CHEBI:15378"/>
        <dbReference type="ChEBI" id="CHEBI:15379"/>
        <dbReference type="ChEBI" id="CHEBI:16480"/>
        <dbReference type="ChEBI" id="CHEBI:17632"/>
        <dbReference type="ChEBI" id="CHEBI:57783"/>
        <dbReference type="ChEBI" id="CHEBI:58349"/>
        <dbReference type="EC" id="1.14.12.17"/>
    </reaction>
</comment>
<proteinExistence type="inferred from homology"/>
<evidence type="ECO:0000256" key="10">
    <source>
        <dbReference type="ARBA" id="ARBA00049433"/>
    </source>
</evidence>
<dbReference type="GO" id="GO:0020037">
    <property type="term" value="F:heme binding"/>
    <property type="evidence" value="ECO:0007669"/>
    <property type="project" value="InterPro"/>
</dbReference>
<keyword evidence="7" id="KW-0411">Iron-sulfur</keyword>
<dbReference type="SUPFAM" id="SSF63380">
    <property type="entry name" value="Riboflavin synthase domain-like"/>
    <property type="match status" value="1"/>
</dbReference>
<dbReference type="InterPro" id="IPR000971">
    <property type="entry name" value="Globin"/>
</dbReference>
<dbReference type="SUPFAM" id="SSF46458">
    <property type="entry name" value="Globin-like"/>
    <property type="match status" value="1"/>
</dbReference>
<evidence type="ECO:0000256" key="1">
    <source>
        <dbReference type="ARBA" id="ARBA00001970"/>
    </source>
</evidence>
<dbReference type="STRING" id="446470.Snas_6221"/>
<dbReference type="GO" id="GO:0051537">
    <property type="term" value="F:2 iron, 2 sulfur cluster binding"/>
    <property type="evidence" value="ECO:0007669"/>
    <property type="project" value="UniProtKB-KW"/>
</dbReference>
<dbReference type="PROSITE" id="PS01033">
    <property type="entry name" value="GLOBIN"/>
    <property type="match status" value="1"/>
</dbReference>
<dbReference type="InterPro" id="IPR001709">
    <property type="entry name" value="Flavoprot_Pyr_Nucl_cyt_Rdtase"/>
</dbReference>
<dbReference type="PANTHER" id="PTHR47354">
    <property type="entry name" value="NADH OXIDOREDUCTASE HCR"/>
    <property type="match status" value="1"/>
</dbReference>
<evidence type="ECO:0000256" key="6">
    <source>
        <dbReference type="ARBA" id="ARBA00022857"/>
    </source>
</evidence>
<keyword evidence="11" id="KW-0479">Metal-binding</keyword>
<dbReference type="Proteomes" id="UP000000844">
    <property type="component" value="Chromosome"/>
</dbReference>
<dbReference type="PROSITE" id="PS51384">
    <property type="entry name" value="FAD_FR"/>
    <property type="match status" value="1"/>
</dbReference>
<dbReference type="RefSeq" id="WP_013021413.1">
    <property type="nucleotide sequence ID" value="NC_013947.1"/>
</dbReference>
<dbReference type="OrthoDB" id="3213438at2"/>
<evidence type="ECO:0000256" key="11">
    <source>
        <dbReference type="RuleBase" id="RU000356"/>
    </source>
</evidence>
<keyword evidence="15" id="KW-1185">Reference proteome</keyword>
<evidence type="ECO:0000256" key="4">
    <source>
        <dbReference type="ARBA" id="ARBA00012229"/>
    </source>
</evidence>
<dbReference type="PANTHER" id="PTHR47354:SF5">
    <property type="entry name" value="PROTEIN RFBI"/>
    <property type="match status" value="1"/>
</dbReference>
<comment type="cofactor">
    <cofactor evidence="2">
        <name>FAD</name>
        <dbReference type="ChEBI" id="CHEBI:57692"/>
    </cofactor>
</comment>
<keyword evidence="6" id="KW-0521">NADP</keyword>
<evidence type="ECO:0000256" key="5">
    <source>
        <dbReference type="ARBA" id="ARBA00022714"/>
    </source>
</evidence>
<evidence type="ECO:0000256" key="2">
    <source>
        <dbReference type="ARBA" id="ARBA00001974"/>
    </source>
</evidence>
<keyword evidence="11" id="KW-0813">Transport</keyword>
<dbReference type="GO" id="GO:0019825">
    <property type="term" value="F:oxygen binding"/>
    <property type="evidence" value="ECO:0007669"/>
    <property type="project" value="InterPro"/>
</dbReference>
<dbReference type="EC" id="1.14.12.17" evidence="4"/>
<dbReference type="SUPFAM" id="SSF52343">
    <property type="entry name" value="Ferredoxin reductase-like, C-terminal NADP-linked domain"/>
    <property type="match status" value="1"/>
</dbReference>
<dbReference type="KEGG" id="sna:Snas_6221"/>
<dbReference type="InterPro" id="IPR012292">
    <property type="entry name" value="Globin/Proto"/>
</dbReference>
<keyword evidence="11" id="KW-0561">Oxygen transport</keyword>
<reference evidence="14 15" key="1">
    <citation type="journal article" date="2009" name="Stand. Genomic Sci.">
        <title>Complete genome sequence of Stackebrandtia nassauensis type strain (LLR-40K-21).</title>
        <authorList>
            <person name="Munk C."/>
            <person name="Lapidus A."/>
            <person name="Copeland A."/>
            <person name="Jando M."/>
            <person name="Mayilraj S."/>
            <person name="Glavina Del Rio T."/>
            <person name="Nolan M."/>
            <person name="Chen F."/>
            <person name="Lucas S."/>
            <person name="Tice H."/>
            <person name="Cheng J.F."/>
            <person name="Han C."/>
            <person name="Detter J.C."/>
            <person name="Bruce D."/>
            <person name="Goodwin L."/>
            <person name="Chain P."/>
            <person name="Pitluck S."/>
            <person name="Goker M."/>
            <person name="Ovchinikova G."/>
            <person name="Pati A."/>
            <person name="Ivanova N."/>
            <person name="Mavromatis K."/>
            <person name="Chen A."/>
            <person name="Palaniappan K."/>
            <person name="Land M."/>
            <person name="Hauser L."/>
            <person name="Chang Y.J."/>
            <person name="Jeffries C.D."/>
            <person name="Bristow J."/>
            <person name="Eisen J.A."/>
            <person name="Markowitz V."/>
            <person name="Hugenholtz P."/>
            <person name="Kyrpides N.C."/>
            <person name="Klenk H.P."/>
        </authorList>
    </citation>
    <scope>NUCLEOTIDE SEQUENCE [LARGE SCALE GENOMIC DNA]</scope>
    <source>
        <strain evidence="15">DSM 44728 / CIP 108903 / NRRL B-16338 / NBRC 102104 / LLR-40K-21</strain>
    </source>
</reference>
<feature type="domain" description="FAD-binding FR-type" evidence="13">
    <location>
        <begin position="137"/>
        <end position="237"/>
    </location>
</feature>
<dbReference type="GO" id="GO:0005344">
    <property type="term" value="F:oxygen carrier activity"/>
    <property type="evidence" value="ECO:0007669"/>
    <property type="project" value="UniProtKB-KW"/>
</dbReference>
<dbReference type="InterPro" id="IPR001433">
    <property type="entry name" value="OxRdtase_FAD/NAD-bd"/>
</dbReference>
<evidence type="ECO:0000256" key="3">
    <source>
        <dbReference type="ARBA" id="ARBA00006401"/>
    </source>
</evidence>
<comment type="similarity">
    <text evidence="3">In the C-terminal section; belongs to the flavoprotein pyridine nucleotide cytochrome reductase family.</text>
</comment>
<accession>D3Q2U1</accession>
<comment type="catalytic activity">
    <reaction evidence="9">
        <text>2 nitric oxide + NADH + 2 O2 = 2 nitrate + NAD(+) + H(+)</text>
        <dbReference type="Rhea" id="RHEA:19469"/>
        <dbReference type="ChEBI" id="CHEBI:15378"/>
        <dbReference type="ChEBI" id="CHEBI:15379"/>
        <dbReference type="ChEBI" id="CHEBI:16480"/>
        <dbReference type="ChEBI" id="CHEBI:17632"/>
        <dbReference type="ChEBI" id="CHEBI:57540"/>
        <dbReference type="ChEBI" id="CHEBI:57945"/>
        <dbReference type="EC" id="1.14.12.17"/>
    </reaction>
</comment>
<dbReference type="PRINTS" id="PR00371">
    <property type="entry name" value="FPNCR"/>
</dbReference>
<organism evidence="14 15">
    <name type="scientific">Stackebrandtia nassauensis (strain DSM 44728 / CIP 108903 / NRRL B-16338 / NBRC 102104 / LLR-40K-21)</name>
    <dbReference type="NCBI Taxonomy" id="446470"/>
    <lineage>
        <taxon>Bacteria</taxon>
        <taxon>Bacillati</taxon>
        <taxon>Actinomycetota</taxon>
        <taxon>Actinomycetes</taxon>
        <taxon>Glycomycetales</taxon>
        <taxon>Glycomycetaceae</taxon>
        <taxon>Stackebrandtia</taxon>
    </lineage>
</organism>
<keyword evidence="11" id="KW-0349">Heme</keyword>
<dbReference type="Pfam" id="PF00175">
    <property type="entry name" value="NAD_binding_1"/>
    <property type="match status" value="1"/>
</dbReference>
<comment type="similarity">
    <text evidence="11">Belongs to the globin family.</text>
</comment>
<dbReference type="EMBL" id="CP001778">
    <property type="protein sequence ID" value="ADD45842.1"/>
    <property type="molecule type" value="Genomic_DNA"/>
</dbReference>
<dbReference type="InterPro" id="IPR017927">
    <property type="entry name" value="FAD-bd_FR_type"/>
</dbReference>
<dbReference type="Pfam" id="PF00042">
    <property type="entry name" value="Globin"/>
    <property type="match status" value="1"/>
</dbReference>
<dbReference type="HOGENOM" id="CLU_026437_2_1_11"/>
<dbReference type="Gene3D" id="3.40.50.80">
    <property type="entry name" value="Nucleotide-binding domain of ferredoxin-NADP reductase (FNR) module"/>
    <property type="match status" value="1"/>
</dbReference>
<feature type="domain" description="Globin" evidence="12">
    <location>
        <begin position="1"/>
        <end position="132"/>
    </location>
</feature>
<protein>
    <recommendedName>
        <fullName evidence="4">nitric oxide dioxygenase</fullName>
        <ecNumber evidence="4">1.14.12.17</ecNumber>
    </recommendedName>
</protein>
<keyword evidence="5" id="KW-0001">2Fe-2S</keyword>
<dbReference type="InterPro" id="IPR050415">
    <property type="entry name" value="MRET"/>
</dbReference>
<dbReference type="PRINTS" id="PR00410">
    <property type="entry name" value="PHEHYDRXLASE"/>
</dbReference>
<dbReference type="eggNOG" id="COG1018">
    <property type="taxonomic scope" value="Bacteria"/>
</dbReference>
<evidence type="ECO:0000313" key="15">
    <source>
        <dbReference type="Proteomes" id="UP000000844"/>
    </source>
</evidence>
<keyword evidence="8" id="KW-0520">NAD</keyword>
<gene>
    <name evidence="14" type="ordered locus">Snas_6221</name>
</gene>
<evidence type="ECO:0000256" key="7">
    <source>
        <dbReference type="ARBA" id="ARBA00023014"/>
    </source>
</evidence>